<feature type="domain" description="DUF4780" evidence="2">
    <location>
        <begin position="183"/>
        <end position="330"/>
    </location>
</feature>
<dbReference type="AlphaFoldDB" id="A0A9Q0N4Q6"/>
<sequence>MVLDLAGYCCNLYTIFLLLNLTMPHEPIEVDQTTHLTDYESEADSENDSTKDFNTTINLANSLSEFNATVVDIANNLSHLGVRAASMNNLASPSKLHSHASGASSSRFNPSRTVTNSAPLKLAYSTPEQSTPTKRNRLDTSLPLENNPNKKLRSSFNPPPTMAEVVKSSTAGHVVDITASEGKPNLSFDQSEEIKASITTALFSEDEDNICKYKFDKPIYDGIRLRLICENDVTKDWLMNTIPKLEGLSKDLSFEAVVIGAPPQLYRASVNAPAKAFEPPTSLFSIIGTQNKIDTKFWKCLSRTKVAGGQQTWFIGIDEKSVDDLRGIGFRPHVGTVLIP</sequence>
<name>A0A9Q0N4Q6_9DIPT</name>
<evidence type="ECO:0000259" key="2">
    <source>
        <dbReference type="Pfam" id="PF16012"/>
    </source>
</evidence>
<organism evidence="3 4">
    <name type="scientific">Pseudolycoriella hygida</name>
    <dbReference type="NCBI Taxonomy" id="35572"/>
    <lineage>
        <taxon>Eukaryota</taxon>
        <taxon>Metazoa</taxon>
        <taxon>Ecdysozoa</taxon>
        <taxon>Arthropoda</taxon>
        <taxon>Hexapoda</taxon>
        <taxon>Insecta</taxon>
        <taxon>Pterygota</taxon>
        <taxon>Neoptera</taxon>
        <taxon>Endopterygota</taxon>
        <taxon>Diptera</taxon>
        <taxon>Nematocera</taxon>
        <taxon>Sciaroidea</taxon>
        <taxon>Sciaridae</taxon>
        <taxon>Pseudolycoriella</taxon>
    </lineage>
</organism>
<gene>
    <name evidence="3" type="ORF">Bhyg_07562</name>
</gene>
<dbReference type="Proteomes" id="UP001151699">
    <property type="component" value="Chromosome B"/>
</dbReference>
<dbReference type="Pfam" id="PF16012">
    <property type="entry name" value="DUF4780"/>
    <property type="match status" value="1"/>
</dbReference>
<protein>
    <recommendedName>
        <fullName evidence="2">DUF4780 domain-containing protein</fullName>
    </recommendedName>
</protein>
<evidence type="ECO:0000313" key="4">
    <source>
        <dbReference type="Proteomes" id="UP001151699"/>
    </source>
</evidence>
<evidence type="ECO:0000313" key="3">
    <source>
        <dbReference type="EMBL" id="KAJ6642609.1"/>
    </source>
</evidence>
<evidence type="ECO:0000256" key="1">
    <source>
        <dbReference type="SAM" id="MobiDB-lite"/>
    </source>
</evidence>
<accession>A0A9Q0N4Q6</accession>
<feature type="region of interest" description="Disordered" evidence="1">
    <location>
        <begin position="92"/>
        <end position="159"/>
    </location>
</feature>
<proteinExistence type="predicted"/>
<dbReference type="InterPro" id="IPR031961">
    <property type="entry name" value="DUF4780"/>
</dbReference>
<dbReference type="EMBL" id="WJQU01000002">
    <property type="protein sequence ID" value="KAJ6642609.1"/>
    <property type="molecule type" value="Genomic_DNA"/>
</dbReference>
<reference evidence="3" key="1">
    <citation type="submission" date="2022-07" db="EMBL/GenBank/DDBJ databases">
        <authorList>
            <person name="Trinca V."/>
            <person name="Uliana J.V.C."/>
            <person name="Torres T.T."/>
            <person name="Ward R.J."/>
            <person name="Monesi N."/>
        </authorList>
    </citation>
    <scope>NUCLEOTIDE SEQUENCE</scope>
    <source>
        <strain evidence="3">HSMRA1968</strain>
        <tissue evidence="3">Whole embryos</tissue>
    </source>
</reference>
<comment type="caution">
    <text evidence="3">The sequence shown here is derived from an EMBL/GenBank/DDBJ whole genome shotgun (WGS) entry which is preliminary data.</text>
</comment>
<feature type="compositionally biased region" description="Polar residues" evidence="1">
    <location>
        <begin position="101"/>
        <end position="118"/>
    </location>
</feature>
<keyword evidence="4" id="KW-1185">Reference proteome</keyword>